<accession>A0ABN7B069</accession>
<organism evidence="2 3">
    <name type="scientific">Nesidiocoris tenuis</name>
    <dbReference type="NCBI Taxonomy" id="355587"/>
    <lineage>
        <taxon>Eukaryota</taxon>
        <taxon>Metazoa</taxon>
        <taxon>Ecdysozoa</taxon>
        <taxon>Arthropoda</taxon>
        <taxon>Hexapoda</taxon>
        <taxon>Insecta</taxon>
        <taxon>Pterygota</taxon>
        <taxon>Neoptera</taxon>
        <taxon>Paraneoptera</taxon>
        <taxon>Hemiptera</taxon>
        <taxon>Heteroptera</taxon>
        <taxon>Panheteroptera</taxon>
        <taxon>Cimicomorpha</taxon>
        <taxon>Miridae</taxon>
        <taxon>Dicyphina</taxon>
        <taxon>Nesidiocoris</taxon>
    </lineage>
</organism>
<sequence length="96" mass="10540">MNEIKNELPLKRFSKTATVSRKIKFSGFTLGHSVMNRTHGSGRPPCRLRRGPQRNGFTCRADERERRTDEAASRPAASGGRGAACACARLPEAARV</sequence>
<evidence type="ECO:0000256" key="1">
    <source>
        <dbReference type="SAM" id="MobiDB-lite"/>
    </source>
</evidence>
<keyword evidence="3" id="KW-1185">Reference proteome</keyword>
<dbReference type="Proteomes" id="UP001307889">
    <property type="component" value="Chromosome 8"/>
</dbReference>
<name>A0ABN7B069_9HEMI</name>
<protein>
    <submittedName>
        <fullName evidence="2">Uncharacterized protein</fullName>
    </submittedName>
</protein>
<feature type="compositionally biased region" description="Low complexity" evidence="1">
    <location>
        <begin position="73"/>
        <end position="84"/>
    </location>
</feature>
<dbReference type="EMBL" id="AP028916">
    <property type="protein sequence ID" value="BES97189.1"/>
    <property type="molecule type" value="Genomic_DNA"/>
</dbReference>
<gene>
    <name evidence="2" type="ORF">NTJ_10003</name>
</gene>
<reference evidence="2 3" key="1">
    <citation type="submission" date="2023-09" db="EMBL/GenBank/DDBJ databases">
        <title>Nesidiocoris tenuis whole genome shotgun sequence.</title>
        <authorList>
            <person name="Shibata T."/>
            <person name="Shimoda M."/>
            <person name="Kobayashi T."/>
            <person name="Uehara T."/>
        </authorList>
    </citation>
    <scope>NUCLEOTIDE SEQUENCE [LARGE SCALE GENOMIC DNA]</scope>
    <source>
        <strain evidence="2 3">Japan</strain>
    </source>
</reference>
<evidence type="ECO:0000313" key="2">
    <source>
        <dbReference type="EMBL" id="BES97189.1"/>
    </source>
</evidence>
<proteinExistence type="predicted"/>
<feature type="region of interest" description="Disordered" evidence="1">
    <location>
        <begin position="32"/>
        <end position="84"/>
    </location>
</feature>
<feature type="compositionally biased region" description="Basic and acidic residues" evidence="1">
    <location>
        <begin position="60"/>
        <end position="72"/>
    </location>
</feature>
<evidence type="ECO:0000313" key="3">
    <source>
        <dbReference type="Proteomes" id="UP001307889"/>
    </source>
</evidence>